<evidence type="ECO:0000256" key="2">
    <source>
        <dbReference type="SAM" id="MobiDB-lite"/>
    </source>
</evidence>
<dbReference type="OrthoDB" id="623670at2759"/>
<dbReference type="Gene3D" id="2.40.40.10">
    <property type="entry name" value="RlpA-like domain"/>
    <property type="match status" value="1"/>
</dbReference>
<dbReference type="Proteomes" id="UP000297716">
    <property type="component" value="Unassembled WGS sequence"/>
</dbReference>
<reference evidence="4 5" key="1">
    <citation type="submission" date="2019-03" db="EMBL/GenBank/DDBJ databases">
        <title>Draft genome sequence of Xylaria hypoxylon DSM 108379, a ubiquitous saprotrophic-parasitic fungi on hardwood.</title>
        <authorList>
            <person name="Buettner E."/>
            <person name="Leonhardt S."/>
            <person name="Gebauer A.M."/>
            <person name="Liers C."/>
            <person name="Hofrichter M."/>
            <person name="Kellner H."/>
        </authorList>
    </citation>
    <scope>NUCLEOTIDE SEQUENCE [LARGE SCALE GENOMIC DNA]</scope>
    <source>
        <strain evidence="4 5">DSM 108379</strain>
    </source>
</reference>
<feature type="compositionally biased region" description="Low complexity" evidence="2">
    <location>
        <begin position="106"/>
        <end position="115"/>
    </location>
</feature>
<proteinExistence type="predicted"/>
<dbReference type="PANTHER" id="PTHR31836:SF28">
    <property type="entry name" value="SRCR DOMAIN-CONTAINING PROTEIN-RELATED"/>
    <property type="match status" value="1"/>
</dbReference>
<feature type="chain" id="PRO_5021339728" description="RlpA-like protein double-psi beta-barrel domain-containing protein" evidence="3">
    <location>
        <begin position="20"/>
        <end position="285"/>
    </location>
</feature>
<sequence length="285" mass="29365">MKSASVAAAAAVLVGMSSAQPHGHHGHQHLHAKRDLVTEWETVWETVTVLVDESTTETIYPTHTGSGAPGEFFEPRSSTTSTPEPQPTVAETTSISTQAPPPPPTTTAVTTSSSSSPPPPPAPTTTSTPEPEPAPAPATTSVKTSAAPAQTSSSASGSTYAGSDKFGTSSLDSEKYSGDITYYTLGLGACGYDDAGVDTTKNIVALSHLDWYSRGSGTSLGIDMPNHPWCDQTITISANGKSTTALVHDICPGCVSGSIDVSEAVFMELYGSLGAGRETASWSFN</sequence>
<dbReference type="InterPro" id="IPR036908">
    <property type="entry name" value="RlpA-like_sf"/>
</dbReference>
<feature type="compositionally biased region" description="Low complexity" evidence="2">
    <location>
        <begin position="71"/>
        <end position="83"/>
    </location>
</feature>
<name>A0A4Z0YT31_9PEZI</name>
<organism evidence="4 5">
    <name type="scientific">Xylaria hypoxylon</name>
    <dbReference type="NCBI Taxonomy" id="37992"/>
    <lineage>
        <taxon>Eukaryota</taxon>
        <taxon>Fungi</taxon>
        <taxon>Dikarya</taxon>
        <taxon>Ascomycota</taxon>
        <taxon>Pezizomycotina</taxon>
        <taxon>Sordariomycetes</taxon>
        <taxon>Xylariomycetidae</taxon>
        <taxon>Xylariales</taxon>
        <taxon>Xylariaceae</taxon>
        <taxon>Xylaria</taxon>
    </lineage>
</organism>
<dbReference type="InterPro" id="IPR051477">
    <property type="entry name" value="Expansin_CellWall"/>
</dbReference>
<comment type="caution">
    <text evidence="4">The sequence shown here is derived from an EMBL/GenBank/DDBJ whole genome shotgun (WGS) entry which is preliminary data.</text>
</comment>
<evidence type="ECO:0000313" key="4">
    <source>
        <dbReference type="EMBL" id="TGJ82250.1"/>
    </source>
</evidence>
<protein>
    <recommendedName>
        <fullName evidence="6">RlpA-like protein double-psi beta-barrel domain-containing protein</fullName>
    </recommendedName>
</protein>
<evidence type="ECO:0000313" key="5">
    <source>
        <dbReference type="Proteomes" id="UP000297716"/>
    </source>
</evidence>
<accession>A0A4Z0YT31</accession>
<gene>
    <name evidence="4" type="ORF">E0Z10_g6528</name>
</gene>
<evidence type="ECO:0000256" key="1">
    <source>
        <dbReference type="ARBA" id="ARBA00022729"/>
    </source>
</evidence>
<keyword evidence="1 3" id="KW-0732">Signal</keyword>
<dbReference type="SUPFAM" id="SSF50685">
    <property type="entry name" value="Barwin-like endoglucanases"/>
    <property type="match status" value="1"/>
</dbReference>
<dbReference type="STRING" id="37992.A0A4Z0YT31"/>
<evidence type="ECO:0000256" key="3">
    <source>
        <dbReference type="SAM" id="SignalP"/>
    </source>
</evidence>
<feature type="signal peptide" evidence="3">
    <location>
        <begin position="1"/>
        <end position="19"/>
    </location>
</feature>
<dbReference type="PANTHER" id="PTHR31836">
    <property type="match status" value="1"/>
</dbReference>
<dbReference type="CDD" id="cd22191">
    <property type="entry name" value="DPBB_RlpA_EXP_N-like"/>
    <property type="match status" value="1"/>
</dbReference>
<dbReference type="EMBL" id="SKBN01000136">
    <property type="protein sequence ID" value="TGJ82250.1"/>
    <property type="molecule type" value="Genomic_DNA"/>
</dbReference>
<dbReference type="AlphaFoldDB" id="A0A4Z0YT31"/>
<feature type="compositionally biased region" description="Low complexity" evidence="2">
    <location>
        <begin position="137"/>
        <end position="162"/>
    </location>
</feature>
<keyword evidence="5" id="KW-1185">Reference proteome</keyword>
<evidence type="ECO:0008006" key="6">
    <source>
        <dbReference type="Google" id="ProtNLM"/>
    </source>
</evidence>
<feature type="region of interest" description="Disordered" evidence="2">
    <location>
        <begin position="58"/>
        <end position="162"/>
    </location>
</feature>